<dbReference type="Proteomes" id="UP001177769">
    <property type="component" value="Chromosome"/>
</dbReference>
<accession>A0AA95SRE7</accession>
<organism evidence="1 2">
    <name type="scientific">Paucibacter sediminis</name>
    <dbReference type="NCBI Taxonomy" id="3019553"/>
    <lineage>
        <taxon>Bacteria</taxon>
        <taxon>Pseudomonadati</taxon>
        <taxon>Pseudomonadota</taxon>
        <taxon>Betaproteobacteria</taxon>
        <taxon>Burkholderiales</taxon>
        <taxon>Sphaerotilaceae</taxon>
        <taxon>Roseateles</taxon>
    </lineage>
</organism>
<evidence type="ECO:0000313" key="2">
    <source>
        <dbReference type="Proteomes" id="UP001177769"/>
    </source>
</evidence>
<dbReference type="EMBL" id="CP116346">
    <property type="protein sequence ID" value="WIT13176.1"/>
    <property type="molecule type" value="Genomic_DNA"/>
</dbReference>
<reference evidence="1" key="1">
    <citation type="submission" date="2023-01" db="EMBL/GenBank/DDBJ databases">
        <title>Whole genome sequence of Paucibacter sp. S2-9 isolated from pond sediment.</title>
        <authorList>
            <person name="Jung J.Y."/>
        </authorList>
    </citation>
    <scope>NUCLEOTIDE SEQUENCE</scope>
    <source>
        <strain evidence="1">S2-9</strain>
    </source>
</reference>
<name>A0AA95SRE7_9BURK</name>
<gene>
    <name evidence="1" type="ORF">PFX98_06085</name>
</gene>
<dbReference type="KEGG" id="pais:PFX98_06085"/>
<dbReference type="RefSeq" id="WP_285234286.1">
    <property type="nucleotide sequence ID" value="NZ_CP116346.1"/>
</dbReference>
<protein>
    <submittedName>
        <fullName evidence="1">Uncharacterized protein</fullName>
    </submittedName>
</protein>
<dbReference type="AlphaFoldDB" id="A0AA95SRE7"/>
<evidence type="ECO:0000313" key="1">
    <source>
        <dbReference type="EMBL" id="WIT13176.1"/>
    </source>
</evidence>
<sequence length="142" mass="15548">MLPWTILPTGLDACGPQGISGDCDLTLLNQQRLHGRLDQFHDGDRSIDLRMARQRGLVSLPLREVQWLRMRAPAEAAAALAAAPAAAVPIRLSGPCARPVPGLCLRSRAVPGGLWLDLLDAQGEVHRWFVHDVPQVELKRLN</sequence>
<proteinExistence type="predicted"/>
<keyword evidence="2" id="KW-1185">Reference proteome</keyword>